<feature type="domain" description="HTH cro/C1-type" evidence="5">
    <location>
        <begin position="3"/>
        <end position="54"/>
    </location>
</feature>
<dbReference type="Proteomes" id="UP001597561">
    <property type="component" value="Unassembled WGS sequence"/>
</dbReference>
<dbReference type="Pfam" id="PF00356">
    <property type="entry name" value="LacI"/>
    <property type="match status" value="1"/>
</dbReference>
<gene>
    <name evidence="6" type="ORF">ACFS5P_00565</name>
</gene>
<dbReference type="Pfam" id="PF00532">
    <property type="entry name" value="Peripla_BP_1"/>
    <property type="match status" value="1"/>
</dbReference>
<keyword evidence="3" id="KW-0804">Transcription</keyword>
<reference evidence="7" key="1">
    <citation type="journal article" date="2019" name="Int. J. Syst. Evol. Microbiol.">
        <title>The Global Catalogue of Microorganisms (GCM) 10K type strain sequencing project: providing services to taxonomists for standard genome sequencing and annotation.</title>
        <authorList>
            <consortium name="The Broad Institute Genomics Platform"/>
            <consortium name="The Broad Institute Genome Sequencing Center for Infectious Disease"/>
            <person name="Wu L."/>
            <person name="Ma J."/>
        </authorList>
    </citation>
    <scope>NUCLEOTIDE SEQUENCE [LARGE SCALE GENOMIC DNA]</scope>
    <source>
        <strain evidence="7">KCTC 13528</strain>
    </source>
</reference>
<dbReference type="GO" id="GO:0003677">
    <property type="term" value="F:DNA binding"/>
    <property type="evidence" value="ECO:0007669"/>
    <property type="project" value="UniProtKB-KW"/>
</dbReference>
<evidence type="ECO:0000256" key="3">
    <source>
        <dbReference type="ARBA" id="ARBA00023163"/>
    </source>
</evidence>
<accession>A0ABW5ZEG9</accession>
<dbReference type="InterPro" id="IPR028082">
    <property type="entry name" value="Peripla_BP_I"/>
</dbReference>
<evidence type="ECO:0000256" key="2">
    <source>
        <dbReference type="ARBA" id="ARBA00023125"/>
    </source>
</evidence>
<proteinExistence type="predicted"/>
<dbReference type="SUPFAM" id="SSF53822">
    <property type="entry name" value="Periplasmic binding protein-like I"/>
    <property type="match status" value="1"/>
</dbReference>
<dbReference type="InterPro" id="IPR010982">
    <property type="entry name" value="Lambda_DNA-bd_dom_sf"/>
</dbReference>
<dbReference type="PROSITE" id="PS50932">
    <property type="entry name" value="HTH_LACI_2"/>
    <property type="match status" value="1"/>
</dbReference>
<evidence type="ECO:0000313" key="6">
    <source>
        <dbReference type="EMBL" id="MFD2910358.1"/>
    </source>
</evidence>
<dbReference type="PANTHER" id="PTHR30146">
    <property type="entry name" value="LACI-RELATED TRANSCRIPTIONAL REPRESSOR"/>
    <property type="match status" value="1"/>
</dbReference>
<evidence type="ECO:0000313" key="7">
    <source>
        <dbReference type="Proteomes" id="UP001597561"/>
    </source>
</evidence>
<dbReference type="Gene3D" id="1.10.260.40">
    <property type="entry name" value="lambda repressor-like DNA-binding domains"/>
    <property type="match status" value="1"/>
</dbReference>
<dbReference type="RefSeq" id="WP_204728089.1">
    <property type="nucleotide sequence ID" value="NZ_JAFBDK010000002.1"/>
</dbReference>
<dbReference type="CDD" id="cd01392">
    <property type="entry name" value="HTH_LacI"/>
    <property type="match status" value="1"/>
</dbReference>
<keyword evidence="7" id="KW-1185">Reference proteome</keyword>
<evidence type="ECO:0000259" key="5">
    <source>
        <dbReference type="PROSITE" id="PS50943"/>
    </source>
</evidence>
<dbReference type="PROSITE" id="PS50943">
    <property type="entry name" value="HTH_CROC1"/>
    <property type="match status" value="1"/>
</dbReference>
<dbReference type="CDD" id="cd06267">
    <property type="entry name" value="PBP1_LacI_sugar_binding-like"/>
    <property type="match status" value="1"/>
</dbReference>
<keyword evidence="2 6" id="KW-0238">DNA-binding</keyword>
<evidence type="ECO:0000256" key="1">
    <source>
        <dbReference type="ARBA" id="ARBA00023015"/>
    </source>
</evidence>
<dbReference type="SMART" id="SM00354">
    <property type="entry name" value="HTH_LACI"/>
    <property type="match status" value="1"/>
</dbReference>
<dbReference type="InterPro" id="IPR001387">
    <property type="entry name" value="Cro/C1-type_HTH"/>
</dbReference>
<dbReference type="Gene3D" id="3.40.50.2300">
    <property type="match status" value="2"/>
</dbReference>
<name>A0ABW5ZEG9_9BACL</name>
<dbReference type="InterPro" id="IPR001761">
    <property type="entry name" value="Peripla_BP/Lac1_sug-bd_dom"/>
</dbReference>
<comment type="caution">
    <text evidence="6">The sequence shown here is derived from an EMBL/GenBank/DDBJ whole genome shotgun (WGS) entry which is preliminary data.</text>
</comment>
<dbReference type="EMBL" id="JBHUPG010000001">
    <property type="protein sequence ID" value="MFD2910358.1"/>
    <property type="molecule type" value="Genomic_DNA"/>
</dbReference>
<protein>
    <submittedName>
        <fullName evidence="6">LacI family DNA-binding transcriptional regulator</fullName>
    </submittedName>
</protein>
<keyword evidence="1" id="KW-0805">Transcription regulation</keyword>
<dbReference type="PROSITE" id="PS00356">
    <property type="entry name" value="HTH_LACI_1"/>
    <property type="match status" value="1"/>
</dbReference>
<sequence>MTRKKVTIREIAKESGVSIATVSRYLNKVSYTSPETERKIQKVLDQFSYTPNAVARGLAKQKSNTIAFITPDITNPFFPEMIKSIEYIAKRNGYSLLLISTNEEELKNKDFWNNLKSRYIDGFLLAQSDLSEEIKGYLDKVQMPFIRIDRGVQSDSNNSVSVKNYEGASLAVRHLIELNCKKIAHISGPKSVFPARGRLKGYLDTMKLYDRTPLVYEGDFTLKSGTDITERLLSEHKDVDGIFYANDLMAIGALKTFKKHHVQIPENIAIIGFDGIQLTEMVNPEISTIKQPVKKIGEIAVDQLITKIEQPDLAGHVNVELDVELIVRESSDRQNQRDS</sequence>
<dbReference type="SUPFAM" id="SSF47413">
    <property type="entry name" value="lambda repressor-like DNA-binding domains"/>
    <property type="match status" value="1"/>
</dbReference>
<evidence type="ECO:0000259" key="4">
    <source>
        <dbReference type="PROSITE" id="PS50932"/>
    </source>
</evidence>
<feature type="domain" description="HTH lacI-type" evidence="4">
    <location>
        <begin position="6"/>
        <end position="60"/>
    </location>
</feature>
<dbReference type="InterPro" id="IPR000843">
    <property type="entry name" value="HTH_LacI"/>
</dbReference>
<organism evidence="6 7">
    <name type="scientific">Jeotgalibacillus terrae</name>
    <dbReference type="NCBI Taxonomy" id="587735"/>
    <lineage>
        <taxon>Bacteria</taxon>
        <taxon>Bacillati</taxon>
        <taxon>Bacillota</taxon>
        <taxon>Bacilli</taxon>
        <taxon>Bacillales</taxon>
        <taxon>Caryophanaceae</taxon>
        <taxon>Jeotgalibacillus</taxon>
    </lineage>
</organism>
<dbReference type="PANTHER" id="PTHR30146:SF109">
    <property type="entry name" value="HTH-TYPE TRANSCRIPTIONAL REGULATOR GALS"/>
    <property type="match status" value="1"/>
</dbReference>